<evidence type="ECO:0000256" key="2">
    <source>
        <dbReference type="SAM" id="Phobius"/>
    </source>
</evidence>
<protein>
    <submittedName>
        <fullName evidence="4">Uncharacterized protein</fullName>
    </submittedName>
</protein>
<keyword evidence="2" id="KW-0472">Membrane</keyword>
<name>A0AAN8EEB3_9EURO</name>
<dbReference type="AlphaFoldDB" id="A0AAN8EEB3"/>
<feature type="transmembrane region" description="Helical" evidence="2">
    <location>
        <begin position="221"/>
        <end position="244"/>
    </location>
</feature>
<accession>A0AAN8EEB3</accession>
<sequence>MKSSIVASLLFSVALAQDAQIPLKEKAAGWFDKAKSYIPSVTPSIPNPIDAGDSAVADKKVQKINIRNYQRLLQPKIDGEEEWLIYVTGGNKSCFGRCGKADAAWNQSVPLLAALPQSAGSSELKLGQVDCEKEPVLCSAWAASCPSIFHFTVPQLNSLDPTYKPTSPLRVKDLNVTSTTADEIVRLASRAPGSYIMDVPEYSGVLHPVDGMLAKFGVQEYLGYFIWALGSTPSWLIMIVISFASRQFMGRRMAGNAGRPAPNTYGTSSPAGAAPAGGPAPAAAKPGTPGSAGKGGKKRR</sequence>
<evidence type="ECO:0000256" key="1">
    <source>
        <dbReference type="SAM" id="MobiDB-lite"/>
    </source>
</evidence>
<organism evidence="4 5">
    <name type="scientific">Knufia fluminis</name>
    <dbReference type="NCBI Taxonomy" id="191047"/>
    <lineage>
        <taxon>Eukaryota</taxon>
        <taxon>Fungi</taxon>
        <taxon>Dikarya</taxon>
        <taxon>Ascomycota</taxon>
        <taxon>Pezizomycotina</taxon>
        <taxon>Eurotiomycetes</taxon>
        <taxon>Chaetothyriomycetidae</taxon>
        <taxon>Chaetothyriales</taxon>
        <taxon>Trichomeriaceae</taxon>
        <taxon>Knufia</taxon>
    </lineage>
</organism>
<gene>
    <name evidence="4" type="ORF">OHC33_005583</name>
</gene>
<keyword evidence="3" id="KW-0732">Signal</keyword>
<feature type="compositionally biased region" description="Low complexity" evidence="1">
    <location>
        <begin position="266"/>
        <end position="291"/>
    </location>
</feature>
<evidence type="ECO:0000313" key="5">
    <source>
        <dbReference type="Proteomes" id="UP001316803"/>
    </source>
</evidence>
<dbReference type="EMBL" id="JAKLMC020000011">
    <property type="protein sequence ID" value="KAK5953639.1"/>
    <property type="molecule type" value="Genomic_DNA"/>
</dbReference>
<keyword evidence="5" id="KW-1185">Reference proteome</keyword>
<dbReference type="Proteomes" id="UP001316803">
    <property type="component" value="Unassembled WGS sequence"/>
</dbReference>
<feature type="region of interest" description="Disordered" evidence="1">
    <location>
        <begin position="258"/>
        <end position="300"/>
    </location>
</feature>
<evidence type="ECO:0000313" key="4">
    <source>
        <dbReference type="EMBL" id="KAK5953639.1"/>
    </source>
</evidence>
<evidence type="ECO:0000256" key="3">
    <source>
        <dbReference type="SAM" id="SignalP"/>
    </source>
</evidence>
<feature type="chain" id="PRO_5042877074" evidence="3">
    <location>
        <begin position="17"/>
        <end position="300"/>
    </location>
</feature>
<reference evidence="4 5" key="1">
    <citation type="submission" date="2022-12" db="EMBL/GenBank/DDBJ databases">
        <title>Genomic features and morphological characterization of a novel Knufia sp. strain isolated from spacecraft assembly facility.</title>
        <authorList>
            <person name="Teixeira M."/>
            <person name="Chander A.M."/>
            <person name="Stajich J.E."/>
            <person name="Venkateswaran K."/>
        </authorList>
    </citation>
    <scope>NUCLEOTIDE SEQUENCE [LARGE SCALE GENOMIC DNA]</scope>
    <source>
        <strain evidence="4 5">FJI-L2-BK-P2</strain>
    </source>
</reference>
<keyword evidence="2" id="KW-0812">Transmembrane</keyword>
<feature type="signal peptide" evidence="3">
    <location>
        <begin position="1"/>
        <end position="16"/>
    </location>
</feature>
<comment type="caution">
    <text evidence="4">The sequence shown here is derived from an EMBL/GenBank/DDBJ whole genome shotgun (WGS) entry which is preliminary data.</text>
</comment>
<proteinExistence type="predicted"/>
<keyword evidence="2" id="KW-1133">Transmembrane helix</keyword>